<dbReference type="EMBL" id="MEKH01000002">
    <property type="protein sequence ID" value="ODO10742.1"/>
    <property type="molecule type" value="Genomic_DNA"/>
</dbReference>
<evidence type="ECO:0000256" key="10">
    <source>
        <dbReference type="ARBA" id="ARBA00023242"/>
    </source>
</evidence>
<evidence type="ECO:0000256" key="1">
    <source>
        <dbReference type="ARBA" id="ARBA00001198"/>
    </source>
</evidence>
<dbReference type="CDD" id="cd03762">
    <property type="entry name" value="proteasome_beta_type_6"/>
    <property type="match status" value="1"/>
</dbReference>
<evidence type="ECO:0000256" key="2">
    <source>
        <dbReference type="ARBA" id="ARBA00004123"/>
    </source>
</evidence>
<evidence type="ECO:0000256" key="9">
    <source>
        <dbReference type="ARBA" id="ARBA00023145"/>
    </source>
</evidence>
<dbReference type="FunFam" id="3.60.20.10:FF:000010">
    <property type="entry name" value="Proteasome subunit beta type-1"/>
    <property type="match status" value="1"/>
</dbReference>
<organism evidence="12 13">
    <name type="scientific">Cryptococcus amylolentus CBS 6273</name>
    <dbReference type="NCBI Taxonomy" id="1296118"/>
    <lineage>
        <taxon>Eukaryota</taxon>
        <taxon>Fungi</taxon>
        <taxon>Dikarya</taxon>
        <taxon>Basidiomycota</taxon>
        <taxon>Agaricomycotina</taxon>
        <taxon>Tremellomycetes</taxon>
        <taxon>Tremellales</taxon>
        <taxon>Cryptococcaceae</taxon>
        <taxon>Cryptococcus</taxon>
    </lineage>
</organism>
<dbReference type="InterPro" id="IPR000243">
    <property type="entry name" value="Pept_T1A_subB"/>
</dbReference>
<dbReference type="Pfam" id="PF00227">
    <property type="entry name" value="Proteasome"/>
    <property type="match status" value="1"/>
</dbReference>
<evidence type="ECO:0000256" key="6">
    <source>
        <dbReference type="ARBA" id="ARBA00022698"/>
    </source>
</evidence>
<evidence type="ECO:0000256" key="3">
    <source>
        <dbReference type="ARBA" id="ARBA00012039"/>
    </source>
</evidence>
<keyword evidence="5" id="KW-0645">Protease</keyword>
<evidence type="ECO:0000256" key="5">
    <source>
        <dbReference type="ARBA" id="ARBA00022670"/>
    </source>
</evidence>
<feature type="active site" description="Nucleophile" evidence="11">
    <location>
        <position position="21"/>
    </location>
</feature>
<dbReference type="GO" id="GO:0004298">
    <property type="term" value="F:threonine-type endopeptidase activity"/>
    <property type="evidence" value="ECO:0007669"/>
    <property type="project" value="UniProtKB-KW"/>
</dbReference>
<keyword evidence="6" id="KW-0888">Threonine protease</keyword>
<evidence type="ECO:0000313" key="12">
    <source>
        <dbReference type="EMBL" id="ODO10742.1"/>
    </source>
</evidence>
<comment type="catalytic activity">
    <reaction evidence="1">
        <text>Cleavage of peptide bonds with very broad specificity.</text>
        <dbReference type="EC" id="3.4.25.1"/>
    </reaction>
</comment>
<dbReference type="InterPro" id="IPR029055">
    <property type="entry name" value="Ntn_hydrolases_N"/>
</dbReference>
<sequence length="239" mass="25460">MANIHTVDIQHLKNGEVNLGTSIMAVKFDGGVVIGADSRTTTGSYIACLANRVTDKLTHIHDRIYCCRSGSAADTQAIADAVHQHAQVYTSVYGQAPSVETVATLFEKLCYDNKDQLSAGIIVAGWDKENGGSVLNIPLGGGLFEQPWAIGGSGSTYVYGYCDATYREGWSEEETITFVKNTLALAMSRDGSSGGCIRMCVITEDKVERHFIPGNELPRFWEGAALVGTANVGSTAVAA</sequence>
<dbReference type="AlphaFoldDB" id="A0A1E3KEN3"/>
<reference evidence="12 13" key="1">
    <citation type="submission" date="2016-06" db="EMBL/GenBank/DDBJ databases">
        <title>Evolution of pathogenesis and genome organization in the Tremellales.</title>
        <authorList>
            <person name="Cuomo C."/>
            <person name="Litvintseva A."/>
            <person name="Heitman J."/>
            <person name="Chen Y."/>
            <person name="Sun S."/>
            <person name="Springer D."/>
            <person name="Dromer F."/>
            <person name="Young S."/>
            <person name="Zeng Q."/>
            <person name="Chapman S."/>
            <person name="Gujja S."/>
            <person name="Saif S."/>
            <person name="Birren B."/>
        </authorList>
    </citation>
    <scope>NUCLEOTIDE SEQUENCE [LARGE SCALE GENOMIC DNA]</scope>
    <source>
        <strain evidence="12 13">CBS 6273</strain>
    </source>
</reference>
<gene>
    <name evidence="12" type="ORF">I350_01339</name>
</gene>
<comment type="caution">
    <text evidence="12">The sequence shown here is derived from an EMBL/GenBank/DDBJ whole genome shotgun (WGS) entry which is preliminary data.</text>
</comment>
<dbReference type="PANTHER" id="PTHR32194">
    <property type="entry name" value="METALLOPROTEASE TLDD"/>
    <property type="match status" value="1"/>
</dbReference>
<dbReference type="GO" id="GO:0019774">
    <property type="term" value="C:proteasome core complex, beta-subunit complex"/>
    <property type="evidence" value="ECO:0007669"/>
    <property type="project" value="UniProtKB-ARBA"/>
</dbReference>
<dbReference type="Gene3D" id="3.60.20.10">
    <property type="entry name" value="Glutamine Phosphoribosylpyrophosphate, subunit 1, domain 1"/>
    <property type="match status" value="1"/>
</dbReference>
<dbReference type="GO" id="GO:0005737">
    <property type="term" value="C:cytoplasm"/>
    <property type="evidence" value="ECO:0007669"/>
    <property type="project" value="TreeGrafter"/>
</dbReference>
<accession>A0A1E3KEN3</accession>
<dbReference type="PANTHER" id="PTHR32194:SF0">
    <property type="entry name" value="ATP-DEPENDENT PROTEASE SUBUNIT HSLV"/>
    <property type="match status" value="1"/>
</dbReference>
<dbReference type="EC" id="3.4.25.1" evidence="3"/>
<proteinExistence type="predicted"/>
<dbReference type="OrthoDB" id="7854943at2759"/>
<dbReference type="PRINTS" id="PR00141">
    <property type="entry name" value="PROTEASOME"/>
</dbReference>
<dbReference type="GO" id="GO:0051603">
    <property type="term" value="P:proteolysis involved in protein catabolic process"/>
    <property type="evidence" value="ECO:0007669"/>
    <property type="project" value="InterPro"/>
</dbReference>
<keyword evidence="4" id="KW-0963">Cytoplasm</keyword>
<evidence type="ECO:0000313" key="13">
    <source>
        <dbReference type="Proteomes" id="UP000095149"/>
    </source>
</evidence>
<keyword evidence="9" id="KW-0865">Zymogen</keyword>
<evidence type="ECO:0000256" key="8">
    <source>
        <dbReference type="ARBA" id="ARBA00022942"/>
    </source>
</evidence>
<dbReference type="InterPro" id="IPR023333">
    <property type="entry name" value="Proteasome_suB-type"/>
</dbReference>
<name>A0A1E3KEN3_9TREE</name>
<dbReference type="GO" id="GO:0005634">
    <property type="term" value="C:nucleus"/>
    <property type="evidence" value="ECO:0007669"/>
    <property type="project" value="UniProtKB-SubCell"/>
</dbReference>
<evidence type="ECO:0000256" key="7">
    <source>
        <dbReference type="ARBA" id="ARBA00022801"/>
    </source>
</evidence>
<evidence type="ECO:0000256" key="11">
    <source>
        <dbReference type="PIRSR" id="PIRSR600243-1"/>
    </source>
</evidence>
<keyword evidence="7" id="KW-0378">Hydrolase</keyword>
<comment type="subcellular location">
    <subcellularLocation>
        <location evidence="2">Nucleus</location>
    </subcellularLocation>
</comment>
<dbReference type="InterPro" id="IPR001353">
    <property type="entry name" value="Proteasome_sua/b"/>
</dbReference>
<keyword evidence="8" id="KW-0647">Proteasome</keyword>
<protein>
    <recommendedName>
        <fullName evidence="3">proteasome endopeptidase complex</fullName>
        <ecNumber evidence="3">3.4.25.1</ecNumber>
    </recommendedName>
</protein>
<evidence type="ECO:0000256" key="4">
    <source>
        <dbReference type="ARBA" id="ARBA00022490"/>
    </source>
</evidence>
<dbReference type="Proteomes" id="UP000095149">
    <property type="component" value="Unassembled WGS sequence"/>
</dbReference>
<dbReference type="PROSITE" id="PS51476">
    <property type="entry name" value="PROTEASOME_BETA_2"/>
    <property type="match status" value="1"/>
</dbReference>
<keyword evidence="10" id="KW-0539">Nucleus</keyword>
<dbReference type="SUPFAM" id="SSF56235">
    <property type="entry name" value="N-terminal nucleophile aminohydrolases (Ntn hydrolases)"/>
    <property type="match status" value="1"/>
</dbReference>